<protein>
    <recommendedName>
        <fullName evidence="1">DUF4283 domain-containing protein</fullName>
    </recommendedName>
</protein>
<reference evidence="2" key="1">
    <citation type="submission" date="2020-09" db="EMBL/GenBank/DDBJ databases">
        <title>Genome-Enabled Discovery of Anthraquinone Biosynthesis in Senna tora.</title>
        <authorList>
            <person name="Kang S.-H."/>
            <person name="Pandey R.P."/>
            <person name="Lee C.-M."/>
            <person name="Sim J.-S."/>
            <person name="Jeong J.-T."/>
            <person name="Choi B.-S."/>
            <person name="Jung M."/>
            <person name="Ginzburg D."/>
            <person name="Zhao K."/>
            <person name="Won S.Y."/>
            <person name="Oh T.-J."/>
            <person name="Yu Y."/>
            <person name="Kim N.-H."/>
            <person name="Lee O.R."/>
            <person name="Lee T.-H."/>
            <person name="Bashyal P."/>
            <person name="Kim T.-S."/>
            <person name="Lee W.-H."/>
            <person name="Kawkins C."/>
            <person name="Kim C.-K."/>
            <person name="Kim J.S."/>
            <person name="Ahn B.O."/>
            <person name="Rhee S.Y."/>
            <person name="Sohng J.K."/>
        </authorList>
    </citation>
    <scope>NUCLEOTIDE SEQUENCE</scope>
    <source>
        <tissue evidence="2">Leaf</tissue>
    </source>
</reference>
<feature type="domain" description="DUF4283" evidence="1">
    <location>
        <begin position="38"/>
        <end position="103"/>
    </location>
</feature>
<dbReference type="AlphaFoldDB" id="A0A834TQI8"/>
<evidence type="ECO:0000259" key="1">
    <source>
        <dbReference type="Pfam" id="PF14111"/>
    </source>
</evidence>
<dbReference type="EMBL" id="JAAIUW010000006">
    <property type="protein sequence ID" value="KAF7825266.1"/>
    <property type="molecule type" value="Genomic_DNA"/>
</dbReference>
<keyword evidence="3" id="KW-1185">Reference proteome</keyword>
<gene>
    <name evidence="2" type="ORF">G2W53_016430</name>
</gene>
<dbReference type="OrthoDB" id="1436208at2759"/>
<organism evidence="2 3">
    <name type="scientific">Senna tora</name>
    <dbReference type="NCBI Taxonomy" id="362788"/>
    <lineage>
        <taxon>Eukaryota</taxon>
        <taxon>Viridiplantae</taxon>
        <taxon>Streptophyta</taxon>
        <taxon>Embryophyta</taxon>
        <taxon>Tracheophyta</taxon>
        <taxon>Spermatophyta</taxon>
        <taxon>Magnoliopsida</taxon>
        <taxon>eudicotyledons</taxon>
        <taxon>Gunneridae</taxon>
        <taxon>Pentapetalae</taxon>
        <taxon>rosids</taxon>
        <taxon>fabids</taxon>
        <taxon>Fabales</taxon>
        <taxon>Fabaceae</taxon>
        <taxon>Caesalpinioideae</taxon>
        <taxon>Cassia clade</taxon>
        <taxon>Senna</taxon>
    </lineage>
</organism>
<sequence length="151" mass="18270">MITTRTWMMILRKEESSLALCPRLEVPHEEYDEWCRPWKMSLLVRLLCKTVGSLFMKNRLEKLWRRKANLKVTDLENWFFAFSFNSQDDYLYSFQEGPWMITNNTSWCRERGQLSILWTWMKCIKSQRGYGHSKDICTAKTVREEPKQLED</sequence>
<name>A0A834TQI8_9FABA</name>
<accession>A0A834TQI8</accession>
<dbReference type="Proteomes" id="UP000634136">
    <property type="component" value="Unassembled WGS sequence"/>
</dbReference>
<proteinExistence type="predicted"/>
<evidence type="ECO:0000313" key="2">
    <source>
        <dbReference type="EMBL" id="KAF7825266.1"/>
    </source>
</evidence>
<evidence type="ECO:0000313" key="3">
    <source>
        <dbReference type="Proteomes" id="UP000634136"/>
    </source>
</evidence>
<dbReference type="InterPro" id="IPR025558">
    <property type="entry name" value="DUF4283"/>
</dbReference>
<dbReference type="Pfam" id="PF14111">
    <property type="entry name" value="DUF4283"/>
    <property type="match status" value="1"/>
</dbReference>
<comment type="caution">
    <text evidence="2">The sequence shown here is derived from an EMBL/GenBank/DDBJ whole genome shotgun (WGS) entry which is preliminary data.</text>
</comment>